<dbReference type="Proteomes" id="UP000182491">
    <property type="component" value="Unassembled WGS sequence"/>
</dbReference>
<dbReference type="InterPro" id="IPR036206">
    <property type="entry name" value="ThiamineP_synth_sf"/>
</dbReference>
<dbReference type="GO" id="GO:0005737">
    <property type="term" value="C:cytoplasm"/>
    <property type="evidence" value="ECO:0007669"/>
    <property type="project" value="TreeGrafter"/>
</dbReference>
<dbReference type="InterPro" id="IPR022998">
    <property type="entry name" value="ThiamineP_synth_TenI"/>
</dbReference>
<feature type="domain" description="Thiamine phosphate synthase/TenI" evidence="3">
    <location>
        <begin position="3"/>
        <end position="176"/>
    </location>
</feature>
<dbReference type="Gene3D" id="3.20.20.70">
    <property type="entry name" value="Aldolase class I"/>
    <property type="match status" value="1"/>
</dbReference>
<name>A0A1I7JBK2_9BACT</name>
<evidence type="ECO:0000313" key="5">
    <source>
        <dbReference type="Proteomes" id="UP000182491"/>
    </source>
</evidence>
<dbReference type="STRING" id="388950.GCA_001611675_02385"/>
<gene>
    <name evidence="4" type="ORF">SAMN04487941_2680</name>
</gene>
<keyword evidence="5" id="KW-1185">Reference proteome</keyword>
<dbReference type="AlphaFoldDB" id="A0A1I7JBK2"/>
<proteinExistence type="predicted"/>
<dbReference type="GO" id="GO:0009228">
    <property type="term" value="P:thiamine biosynthetic process"/>
    <property type="evidence" value="ECO:0007669"/>
    <property type="project" value="UniProtKB-KW"/>
</dbReference>
<keyword evidence="2" id="KW-0784">Thiamine biosynthesis</keyword>
<reference evidence="5" key="1">
    <citation type="submission" date="2016-10" db="EMBL/GenBank/DDBJ databases">
        <authorList>
            <person name="Varghese N."/>
        </authorList>
    </citation>
    <scope>NUCLEOTIDE SEQUENCE [LARGE SCALE GENOMIC DNA]</scope>
    <source>
        <strain evidence="5">DSM 18820</strain>
    </source>
</reference>
<accession>A0A1I7JBK2</accession>
<comment type="pathway">
    <text evidence="1">Cofactor biosynthesis; thiamine diphosphate biosynthesis.</text>
</comment>
<organism evidence="4 5">
    <name type="scientific">Pontibacter akesuensis</name>
    <dbReference type="NCBI Taxonomy" id="388950"/>
    <lineage>
        <taxon>Bacteria</taxon>
        <taxon>Pseudomonadati</taxon>
        <taxon>Bacteroidota</taxon>
        <taxon>Cytophagia</taxon>
        <taxon>Cytophagales</taxon>
        <taxon>Hymenobacteraceae</taxon>
        <taxon>Pontibacter</taxon>
    </lineage>
</organism>
<dbReference type="SUPFAM" id="SSF51391">
    <property type="entry name" value="Thiamin phosphate synthase"/>
    <property type="match status" value="1"/>
</dbReference>
<dbReference type="RefSeq" id="WP_068838319.1">
    <property type="nucleotide sequence ID" value="NZ_BMXC01000003.1"/>
</dbReference>
<dbReference type="InterPro" id="IPR013785">
    <property type="entry name" value="Aldolase_TIM"/>
</dbReference>
<evidence type="ECO:0000256" key="1">
    <source>
        <dbReference type="ARBA" id="ARBA00004948"/>
    </source>
</evidence>
<dbReference type="Pfam" id="PF02581">
    <property type="entry name" value="TMP-TENI"/>
    <property type="match status" value="1"/>
</dbReference>
<protein>
    <submittedName>
        <fullName evidence="4">Thiamine-phosphate pyrophosphorylase</fullName>
    </submittedName>
</protein>
<evidence type="ECO:0000313" key="4">
    <source>
        <dbReference type="EMBL" id="SFU82513.1"/>
    </source>
</evidence>
<dbReference type="EMBL" id="FPCA01000003">
    <property type="protein sequence ID" value="SFU82513.1"/>
    <property type="molecule type" value="Genomic_DNA"/>
</dbReference>
<dbReference type="PANTHER" id="PTHR20857">
    <property type="entry name" value="THIAMINE-PHOSPHATE PYROPHOSPHORYLASE"/>
    <property type="match status" value="1"/>
</dbReference>
<evidence type="ECO:0000259" key="3">
    <source>
        <dbReference type="Pfam" id="PF02581"/>
    </source>
</evidence>
<sequence length="192" mass="21584">MQLVVITSPKPVEQEQQICAAMFELGLQTLHLRKPEASISELRVWLKALPEQYHERVMLHTHHQLAEEFEVKGLHFREADRAAAANTLKYDLTFSTSFHTLTQVQQAQPYFDYGFLSPVFQSISKKDYPAAFVTGELREVVPQAKLPLLALGGVTAEKLPLVQEMGFKGAAVLGAVWEQPVPTVAFKELLKQ</sequence>
<evidence type="ECO:0000256" key="2">
    <source>
        <dbReference type="ARBA" id="ARBA00022977"/>
    </source>
</evidence>
<dbReference type="PANTHER" id="PTHR20857:SF15">
    <property type="entry name" value="THIAMINE-PHOSPHATE SYNTHASE"/>
    <property type="match status" value="1"/>
</dbReference>
<dbReference type="GO" id="GO:0004789">
    <property type="term" value="F:thiamine-phosphate diphosphorylase activity"/>
    <property type="evidence" value="ECO:0007669"/>
    <property type="project" value="TreeGrafter"/>
</dbReference>
<dbReference type="OrthoDB" id="194683at2"/>
<dbReference type="CDD" id="cd00564">
    <property type="entry name" value="TMP_TenI"/>
    <property type="match status" value="1"/>
</dbReference>